<proteinExistence type="predicted"/>
<feature type="region of interest" description="Disordered" evidence="1">
    <location>
        <begin position="265"/>
        <end position="288"/>
    </location>
</feature>
<feature type="region of interest" description="Disordered" evidence="1">
    <location>
        <begin position="551"/>
        <end position="585"/>
    </location>
</feature>
<evidence type="ECO:0000313" key="3">
    <source>
        <dbReference type="Proteomes" id="UP000799118"/>
    </source>
</evidence>
<evidence type="ECO:0000256" key="1">
    <source>
        <dbReference type="SAM" id="MobiDB-lite"/>
    </source>
</evidence>
<dbReference type="Proteomes" id="UP000799118">
    <property type="component" value="Unassembled WGS sequence"/>
</dbReference>
<feature type="region of interest" description="Disordered" evidence="1">
    <location>
        <begin position="111"/>
        <end position="147"/>
    </location>
</feature>
<dbReference type="AlphaFoldDB" id="A0A6A4HBY7"/>
<feature type="region of interest" description="Disordered" evidence="1">
    <location>
        <begin position="166"/>
        <end position="252"/>
    </location>
</feature>
<feature type="region of interest" description="Disordered" evidence="1">
    <location>
        <begin position="69"/>
        <end position="99"/>
    </location>
</feature>
<feature type="compositionally biased region" description="Polar residues" evidence="1">
    <location>
        <begin position="117"/>
        <end position="134"/>
    </location>
</feature>
<sequence>MSSKLPATGKSKTLQHEAVEFPLSSPDALSIGGSLGRRSNLFKSTLKRPSLKSLRRSFCTSFHLNSDSAAASESESTVRDHSGLESPTPNPTPSHRHHHLLSLPSFHRHHKSRSFSQLGIGNNSTPRSTSSAGSGSDLEFDPDHDTTDTHVVHSFVVLGRGNRMQSENSVAQASADSSAKRSTSSAGSGSDLELKIDPNPDTDMPGVHSFVVLGRNSRMQSEDVNSVAQVSKEDTDALSGYISTPSSEDPEIQCRRELDLDLPLDLRSPSPSSCPGSSPALSIPSAPPLPAIDNIETVEIGITRSLPSPSRVDGSVIVPAIVVLGEELQPPDATLKPTTAKAPAPDSAAELVSPSLSSADNNVDVMVYGVPSISYRELHQLAAATEDVVISETTDDTLEANLESLPSADSNSGDIDTAIASRLVSNGANIDINVDVDTIISIQLDEFSKDGSELGDPHRCPEQSLPSVNLASIGQAPIPDTTHISGLVPSTLTQPEALHDFHTQSSIVASTGTNPYPDLDDIITPHLLNELFLPILNGSRPLSFYFGLRDSDSDSTSTSTRVDRSHPHSVHRRRNCRSEYERKRPNYPTVAGGSTVYKNPGFVQELTWLIWMSASYQVGQLNLKPVLSPYDFRCIGTVTTPLLIRCSESFQIRQLPVARLLANHTAYVPDDSEYLGFWSLKGYWLLVSNVWFEGCMVYGLKALEVRFPNSRSKEQTFWPKQLAESSLLEGTGDTRSDLLEAVACKHLQVFVLSSLASRFSLSMQNTTLLCSNASTSALRPGKRIFKWQTRNGKAKAFVWSVEVDTRSETEFPKEISAVLPRQKNVYDAASSFRNLPYLLWERRDTRFANVIPHLFHAMDVTECYRRLRISRGNTTLNLEGIAQSFEVFTESFFTHPPPLTPEAKIKTFNKYNIGYIHLNSFGAFKFAKNACPASDVQIPETELGQSF</sequence>
<protein>
    <submittedName>
        <fullName evidence="2">Uncharacterized protein</fullName>
    </submittedName>
</protein>
<keyword evidence="3" id="KW-1185">Reference proteome</keyword>
<feature type="compositionally biased region" description="Polar residues" evidence="1">
    <location>
        <begin position="217"/>
        <end position="229"/>
    </location>
</feature>
<reference evidence="2" key="1">
    <citation type="journal article" date="2019" name="Environ. Microbiol.">
        <title>Fungal ecological strategies reflected in gene transcription - a case study of two litter decomposers.</title>
        <authorList>
            <person name="Barbi F."/>
            <person name="Kohler A."/>
            <person name="Barry K."/>
            <person name="Baskaran P."/>
            <person name="Daum C."/>
            <person name="Fauchery L."/>
            <person name="Ihrmark K."/>
            <person name="Kuo A."/>
            <person name="LaButti K."/>
            <person name="Lipzen A."/>
            <person name="Morin E."/>
            <person name="Grigoriev I.V."/>
            <person name="Henrissat B."/>
            <person name="Lindahl B."/>
            <person name="Martin F."/>
        </authorList>
    </citation>
    <scope>NUCLEOTIDE SEQUENCE</scope>
    <source>
        <strain evidence="2">JB14</strain>
    </source>
</reference>
<evidence type="ECO:0000313" key="2">
    <source>
        <dbReference type="EMBL" id="KAE9394757.1"/>
    </source>
</evidence>
<organism evidence="2 3">
    <name type="scientific">Gymnopus androsaceus JB14</name>
    <dbReference type="NCBI Taxonomy" id="1447944"/>
    <lineage>
        <taxon>Eukaryota</taxon>
        <taxon>Fungi</taxon>
        <taxon>Dikarya</taxon>
        <taxon>Basidiomycota</taxon>
        <taxon>Agaricomycotina</taxon>
        <taxon>Agaricomycetes</taxon>
        <taxon>Agaricomycetidae</taxon>
        <taxon>Agaricales</taxon>
        <taxon>Marasmiineae</taxon>
        <taxon>Omphalotaceae</taxon>
        <taxon>Gymnopus</taxon>
    </lineage>
</organism>
<name>A0A6A4HBY7_9AGAR</name>
<feature type="region of interest" description="Disordered" evidence="1">
    <location>
        <begin position="1"/>
        <end position="40"/>
    </location>
</feature>
<gene>
    <name evidence="2" type="ORF">BT96DRAFT_978387</name>
</gene>
<feature type="compositionally biased region" description="Low complexity" evidence="1">
    <location>
        <begin position="173"/>
        <end position="191"/>
    </location>
</feature>
<feature type="compositionally biased region" description="Low complexity" evidence="1">
    <location>
        <begin position="265"/>
        <end position="284"/>
    </location>
</feature>
<accession>A0A6A4HBY7</accession>
<dbReference type="EMBL" id="ML769544">
    <property type="protein sequence ID" value="KAE9394757.1"/>
    <property type="molecule type" value="Genomic_DNA"/>
</dbReference>